<organism evidence="4 5">
    <name type="scientific">Dictyobacter alpinus</name>
    <dbReference type="NCBI Taxonomy" id="2014873"/>
    <lineage>
        <taxon>Bacteria</taxon>
        <taxon>Bacillati</taxon>
        <taxon>Chloroflexota</taxon>
        <taxon>Ktedonobacteria</taxon>
        <taxon>Ktedonobacterales</taxon>
        <taxon>Dictyobacteraceae</taxon>
        <taxon>Dictyobacter</taxon>
    </lineage>
</organism>
<dbReference type="GO" id="GO:0016747">
    <property type="term" value="F:acyltransferase activity, transferring groups other than amino-acyl groups"/>
    <property type="evidence" value="ECO:0007669"/>
    <property type="project" value="InterPro"/>
</dbReference>
<sequence length="164" mass="18888">MGDITIREARMEDSSAITTILRDLGWTEPIQKESFTETLAQIQERLARSNREQEHTILVAEQRQEGTQEQVVGYLAVHWYAHLMRGSEAFVSELFIHPDQTGQGIGSRLLSTIEEQARRRGCTRLLLMNRRIRASYARKFYMKNGWEELGDAAFFSRTLSAPAR</sequence>
<evidence type="ECO:0000313" key="4">
    <source>
        <dbReference type="EMBL" id="GCE25523.1"/>
    </source>
</evidence>
<keyword evidence="5" id="KW-1185">Reference proteome</keyword>
<accession>A0A402B2G6</accession>
<feature type="domain" description="N-acetyltransferase" evidence="3">
    <location>
        <begin position="4"/>
        <end position="164"/>
    </location>
</feature>
<evidence type="ECO:0000256" key="1">
    <source>
        <dbReference type="ARBA" id="ARBA00022679"/>
    </source>
</evidence>
<name>A0A402B2G6_9CHLR</name>
<keyword evidence="1 4" id="KW-0808">Transferase</keyword>
<proteinExistence type="predicted"/>
<comment type="caution">
    <text evidence="4">The sequence shown here is derived from an EMBL/GenBank/DDBJ whole genome shotgun (WGS) entry which is preliminary data.</text>
</comment>
<dbReference type="Pfam" id="PF00583">
    <property type="entry name" value="Acetyltransf_1"/>
    <property type="match status" value="1"/>
</dbReference>
<dbReference type="AlphaFoldDB" id="A0A402B2G6"/>
<dbReference type="PANTHER" id="PTHR43877">
    <property type="entry name" value="AMINOALKYLPHOSPHONATE N-ACETYLTRANSFERASE-RELATED-RELATED"/>
    <property type="match status" value="1"/>
</dbReference>
<dbReference type="CDD" id="cd04301">
    <property type="entry name" value="NAT_SF"/>
    <property type="match status" value="1"/>
</dbReference>
<dbReference type="InterPro" id="IPR000182">
    <property type="entry name" value="GNAT_dom"/>
</dbReference>
<dbReference type="InterPro" id="IPR016181">
    <property type="entry name" value="Acyl_CoA_acyltransferase"/>
</dbReference>
<dbReference type="PROSITE" id="PS51186">
    <property type="entry name" value="GNAT"/>
    <property type="match status" value="1"/>
</dbReference>
<dbReference type="EMBL" id="BIFT01000001">
    <property type="protein sequence ID" value="GCE25523.1"/>
    <property type="molecule type" value="Genomic_DNA"/>
</dbReference>
<evidence type="ECO:0000313" key="5">
    <source>
        <dbReference type="Proteomes" id="UP000287171"/>
    </source>
</evidence>
<dbReference type="OrthoDB" id="9789081at2"/>
<dbReference type="SUPFAM" id="SSF55729">
    <property type="entry name" value="Acyl-CoA N-acyltransferases (Nat)"/>
    <property type="match status" value="1"/>
</dbReference>
<evidence type="ECO:0000259" key="3">
    <source>
        <dbReference type="PROSITE" id="PS51186"/>
    </source>
</evidence>
<dbReference type="RefSeq" id="WP_126626097.1">
    <property type="nucleotide sequence ID" value="NZ_BIFT01000001.1"/>
</dbReference>
<dbReference type="InterPro" id="IPR050832">
    <property type="entry name" value="Bact_Acetyltransf"/>
</dbReference>
<keyword evidence="2" id="KW-0012">Acyltransferase</keyword>
<evidence type="ECO:0000256" key="2">
    <source>
        <dbReference type="ARBA" id="ARBA00023315"/>
    </source>
</evidence>
<protein>
    <submittedName>
        <fullName evidence="4">GNAT family N-acetyltransferase</fullName>
    </submittedName>
</protein>
<gene>
    <name evidence="4" type="primary">phnO</name>
    <name evidence="4" type="ORF">KDA_10070</name>
</gene>
<dbReference type="Proteomes" id="UP000287171">
    <property type="component" value="Unassembled WGS sequence"/>
</dbReference>
<dbReference type="Gene3D" id="3.40.630.30">
    <property type="match status" value="1"/>
</dbReference>
<reference evidence="5" key="1">
    <citation type="submission" date="2018-12" db="EMBL/GenBank/DDBJ databases">
        <title>Tengunoibacter tsumagoiensis gen. nov., sp. nov., Dictyobacter kobayashii sp. nov., D. alpinus sp. nov., and D. joshuensis sp. nov. and description of Dictyobacteraceae fam. nov. within the order Ktedonobacterales isolated from Tengu-no-mugimeshi.</title>
        <authorList>
            <person name="Wang C.M."/>
            <person name="Zheng Y."/>
            <person name="Sakai Y."/>
            <person name="Toyoda A."/>
            <person name="Minakuchi Y."/>
            <person name="Abe K."/>
            <person name="Yokota A."/>
            <person name="Yabe S."/>
        </authorList>
    </citation>
    <scope>NUCLEOTIDE SEQUENCE [LARGE SCALE GENOMIC DNA]</scope>
    <source>
        <strain evidence="5">Uno16</strain>
    </source>
</reference>